<dbReference type="InterPro" id="IPR001387">
    <property type="entry name" value="Cro/C1-type_HTH"/>
</dbReference>
<dbReference type="Pfam" id="PF01381">
    <property type="entry name" value="HTH_3"/>
    <property type="match status" value="1"/>
</dbReference>
<dbReference type="Gene3D" id="1.10.260.40">
    <property type="entry name" value="lambda repressor-like DNA-binding domains"/>
    <property type="match status" value="1"/>
</dbReference>
<dbReference type="GeneID" id="45698329"/>
<dbReference type="SMART" id="SM00530">
    <property type="entry name" value="HTH_XRE"/>
    <property type="match status" value="1"/>
</dbReference>
<accession>A0AAP9Y3J2</accession>
<protein>
    <submittedName>
        <fullName evidence="2">Helix-turn-helix transcriptional regulator</fullName>
    </submittedName>
</protein>
<dbReference type="AlphaFoldDB" id="A0AAP9Y3J2"/>
<name>A0AAP9Y3J2_BURGL</name>
<feature type="domain" description="HTH cro/C1-type" evidence="1">
    <location>
        <begin position="4"/>
        <end position="47"/>
    </location>
</feature>
<dbReference type="CDD" id="cd00093">
    <property type="entry name" value="HTH_XRE"/>
    <property type="match status" value="1"/>
</dbReference>
<dbReference type="InterPro" id="IPR010982">
    <property type="entry name" value="Lambda_DNA-bd_dom_sf"/>
</dbReference>
<dbReference type="SUPFAM" id="SSF47413">
    <property type="entry name" value="lambda repressor-like DNA-binding domains"/>
    <property type="match status" value="1"/>
</dbReference>
<reference evidence="2 3" key="1">
    <citation type="submission" date="2020-12" db="EMBL/GenBank/DDBJ databases">
        <title>FDA dAtabase for Regulatory Grade micrObial Sequences (FDA-ARGOS): Supporting development and validation of Infectious Disease Dx tests.</title>
        <authorList>
            <person name="Minogue T."/>
            <person name="Wolcott M."/>
            <person name="Wasieloski L."/>
            <person name="Aguilar W."/>
            <person name="Moore D."/>
            <person name="Jaissle J."/>
            <person name="Tallon L."/>
            <person name="Sadzewicz L."/>
            <person name="Zhao X."/>
            <person name="Boylan J."/>
            <person name="Ott S."/>
            <person name="Bowen H."/>
            <person name="Vavikolanu K."/>
            <person name="Mehta A."/>
            <person name="Aluvathingal J."/>
            <person name="Nadendla S."/>
            <person name="Yan Y."/>
            <person name="Sichtig H."/>
        </authorList>
    </citation>
    <scope>NUCLEOTIDE SEQUENCE [LARGE SCALE GENOMIC DNA]</scope>
    <source>
        <strain evidence="2 3">FDAARGOS_949</strain>
    </source>
</reference>
<dbReference type="EMBL" id="CP065601">
    <property type="protein sequence ID" value="QPQ93199.1"/>
    <property type="molecule type" value="Genomic_DNA"/>
</dbReference>
<sequence length="78" mass="8578">MNNIRHLRKSLSLSQAEMAEQIGVTQSALSQYERQLCDPVIETARRMIVYAGSLGATWTLDQIYSDPPLAEPAQAEGG</sequence>
<evidence type="ECO:0000259" key="1">
    <source>
        <dbReference type="PROSITE" id="PS50943"/>
    </source>
</evidence>
<dbReference type="RefSeq" id="WP_015876052.1">
    <property type="nucleotide sequence ID" value="NZ_CP033641.1"/>
</dbReference>
<dbReference type="GO" id="GO:0003677">
    <property type="term" value="F:DNA binding"/>
    <property type="evidence" value="ECO:0007669"/>
    <property type="project" value="InterPro"/>
</dbReference>
<evidence type="ECO:0000313" key="2">
    <source>
        <dbReference type="EMBL" id="QPQ93199.1"/>
    </source>
</evidence>
<dbReference type="PROSITE" id="PS50943">
    <property type="entry name" value="HTH_CROC1"/>
    <property type="match status" value="1"/>
</dbReference>
<dbReference type="Proteomes" id="UP000594892">
    <property type="component" value="Chromosome 2"/>
</dbReference>
<proteinExistence type="predicted"/>
<gene>
    <name evidence="2" type="ORF">I6H06_13020</name>
</gene>
<evidence type="ECO:0000313" key="3">
    <source>
        <dbReference type="Proteomes" id="UP000594892"/>
    </source>
</evidence>
<organism evidence="2 3">
    <name type="scientific">Burkholderia glumae</name>
    <name type="common">Pseudomonas glumae</name>
    <dbReference type="NCBI Taxonomy" id="337"/>
    <lineage>
        <taxon>Bacteria</taxon>
        <taxon>Pseudomonadati</taxon>
        <taxon>Pseudomonadota</taxon>
        <taxon>Betaproteobacteria</taxon>
        <taxon>Burkholderiales</taxon>
        <taxon>Burkholderiaceae</taxon>
        <taxon>Burkholderia</taxon>
    </lineage>
</organism>